<evidence type="ECO:0000256" key="1">
    <source>
        <dbReference type="ARBA" id="ARBA00023015"/>
    </source>
</evidence>
<dbReference type="CDD" id="cd06283">
    <property type="entry name" value="PBP1_RegR_EndR_KdgR-like"/>
    <property type="match status" value="1"/>
</dbReference>
<sequence length="334" mass="38671">MVKKVTINDIAKLANTSKTTVSFYLNQKYDRMSLDTRRRIEKVIRETNYVPSILARSLNDKQTKLVGILIGDITNTFSNLLVKGAESIAKKRGYQMIMGNSNYSQEDESKYIDSMLRLDVDGFIIQPTSHFRKYTSIMEENGKKLVFFDSQLYEYRNSWVKTNNYDAVYDAMQVCYEEKGYRKFLMITADPNRLSTRIERAQGFVDSVEDLKMPYEQLIIDDHNPSMDEMKSFLQSHTNDLTPTLVFVPNCWALPIVFTAMKELKLKIPHVGLMGFDNIEWSDFSSPTVTTIVQPAFREGQEAMNLLIDQIEGTDLTTNQRILDCQIHWKESTY</sequence>
<evidence type="ECO:0000313" key="5">
    <source>
        <dbReference type="EMBL" id="OUZ14999.1"/>
    </source>
</evidence>
<dbReference type="CDD" id="cd01392">
    <property type="entry name" value="HTH_LacI"/>
    <property type="match status" value="1"/>
</dbReference>
<dbReference type="Pfam" id="PF13377">
    <property type="entry name" value="Peripla_BP_3"/>
    <property type="match status" value="1"/>
</dbReference>
<dbReference type="InterPro" id="IPR010982">
    <property type="entry name" value="Lambda_DNA-bd_dom_sf"/>
</dbReference>
<dbReference type="InterPro" id="IPR028082">
    <property type="entry name" value="Peripla_BP_I"/>
</dbReference>
<dbReference type="AlphaFoldDB" id="A0A200HRT6"/>
<evidence type="ECO:0000313" key="6">
    <source>
        <dbReference type="Proteomes" id="UP000196503"/>
    </source>
</evidence>
<evidence type="ECO:0000256" key="3">
    <source>
        <dbReference type="ARBA" id="ARBA00023163"/>
    </source>
</evidence>
<gene>
    <name evidence="5" type="ORF">A5869_002106</name>
</gene>
<dbReference type="Proteomes" id="UP000196503">
    <property type="component" value="Unassembled WGS sequence"/>
</dbReference>
<dbReference type="SMART" id="SM00354">
    <property type="entry name" value="HTH_LACI"/>
    <property type="match status" value="1"/>
</dbReference>
<dbReference type="Gene3D" id="1.10.260.40">
    <property type="entry name" value="lambda repressor-like DNA-binding domains"/>
    <property type="match status" value="1"/>
</dbReference>
<comment type="caution">
    <text evidence="5">The sequence shown here is derived from an EMBL/GenBank/DDBJ whole genome shotgun (WGS) entry which is preliminary data.</text>
</comment>
<dbReference type="InterPro" id="IPR000843">
    <property type="entry name" value="HTH_LacI"/>
</dbReference>
<dbReference type="InterPro" id="IPR046335">
    <property type="entry name" value="LacI/GalR-like_sensor"/>
</dbReference>
<dbReference type="PANTHER" id="PTHR30146">
    <property type="entry name" value="LACI-RELATED TRANSCRIPTIONAL REPRESSOR"/>
    <property type="match status" value="1"/>
</dbReference>
<organism evidence="5 6">
    <name type="scientific">Enterococcus cecorum</name>
    <dbReference type="NCBI Taxonomy" id="44008"/>
    <lineage>
        <taxon>Bacteria</taxon>
        <taxon>Bacillati</taxon>
        <taxon>Bacillota</taxon>
        <taxon>Bacilli</taxon>
        <taxon>Lactobacillales</taxon>
        <taxon>Enterococcaceae</taxon>
        <taxon>Enterococcus</taxon>
    </lineage>
</organism>
<dbReference type="SUPFAM" id="SSF53822">
    <property type="entry name" value="Periplasmic binding protein-like I"/>
    <property type="match status" value="1"/>
</dbReference>
<dbReference type="EMBL" id="NIBL01000003">
    <property type="protein sequence ID" value="OUZ14999.1"/>
    <property type="molecule type" value="Genomic_DNA"/>
</dbReference>
<protein>
    <recommendedName>
        <fullName evidence="4">HTH lacI-type domain-containing protein</fullName>
    </recommendedName>
</protein>
<name>A0A200HRT6_9ENTE</name>
<dbReference type="GO" id="GO:0000976">
    <property type="term" value="F:transcription cis-regulatory region binding"/>
    <property type="evidence" value="ECO:0007669"/>
    <property type="project" value="TreeGrafter"/>
</dbReference>
<dbReference type="RefSeq" id="WP_179205584.1">
    <property type="nucleotide sequence ID" value="NZ_JBECZD010000011.1"/>
</dbReference>
<dbReference type="PROSITE" id="PS50932">
    <property type="entry name" value="HTH_LACI_2"/>
    <property type="match status" value="1"/>
</dbReference>
<dbReference type="GO" id="GO:0003700">
    <property type="term" value="F:DNA-binding transcription factor activity"/>
    <property type="evidence" value="ECO:0007669"/>
    <property type="project" value="TreeGrafter"/>
</dbReference>
<reference evidence="5 6" key="1">
    <citation type="submission" date="2017-05" db="EMBL/GenBank/DDBJ databases">
        <title>The Genome Sequence of Enterococcus faecium 2D5_DIV0622.</title>
        <authorList>
            <consortium name="The Broad Institute Genomics Platform"/>
            <consortium name="The Broad Institute Genomic Center for Infectious Diseases"/>
            <person name="Earl A."/>
            <person name="Manson A."/>
            <person name="Schwartman J."/>
            <person name="Gilmore M."/>
            <person name="Abouelleil A."/>
            <person name="Cao P."/>
            <person name="Chapman S."/>
            <person name="Cusick C."/>
            <person name="Shea T."/>
            <person name="Young S."/>
            <person name="Neafsey D."/>
            <person name="Nusbaum C."/>
            <person name="Birren B."/>
        </authorList>
    </citation>
    <scope>NUCLEOTIDE SEQUENCE [LARGE SCALE GENOMIC DNA]</scope>
    <source>
        <strain evidence="5 6">2D5_DIV0622</strain>
    </source>
</reference>
<dbReference type="SUPFAM" id="SSF47413">
    <property type="entry name" value="lambda repressor-like DNA-binding domains"/>
    <property type="match status" value="1"/>
</dbReference>
<evidence type="ECO:0000256" key="2">
    <source>
        <dbReference type="ARBA" id="ARBA00023125"/>
    </source>
</evidence>
<keyword evidence="2" id="KW-0238">DNA-binding</keyword>
<dbReference type="Pfam" id="PF00356">
    <property type="entry name" value="LacI"/>
    <property type="match status" value="1"/>
</dbReference>
<keyword evidence="1" id="KW-0805">Transcription regulation</keyword>
<accession>A0A200HRT6</accession>
<proteinExistence type="predicted"/>
<evidence type="ECO:0000259" key="4">
    <source>
        <dbReference type="PROSITE" id="PS50932"/>
    </source>
</evidence>
<keyword evidence="3" id="KW-0804">Transcription</keyword>
<dbReference type="PANTHER" id="PTHR30146:SF154">
    <property type="entry name" value="TRANSCRIPTION REGULATOR, MEMBER OF GALR FAMILY"/>
    <property type="match status" value="1"/>
</dbReference>
<feature type="domain" description="HTH lacI-type" evidence="4">
    <location>
        <begin position="5"/>
        <end position="60"/>
    </location>
</feature>
<dbReference type="Gene3D" id="3.40.50.2300">
    <property type="match status" value="2"/>
</dbReference>